<dbReference type="OrthoDB" id="7659420at2"/>
<evidence type="ECO:0000313" key="4">
    <source>
        <dbReference type="EMBL" id="GFE64795.1"/>
    </source>
</evidence>
<dbReference type="RefSeq" id="WP_159806254.1">
    <property type="nucleotide sequence ID" value="NZ_BLJE01000002.1"/>
</dbReference>
<proteinExistence type="predicted"/>
<name>A0A6N6JF69_9RHOB</name>
<feature type="coiled-coil region" evidence="1">
    <location>
        <begin position="168"/>
        <end position="290"/>
    </location>
</feature>
<feature type="transmembrane region" description="Helical" evidence="3">
    <location>
        <begin position="135"/>
        <end position="156"/>
    </location>
</feature>
<keyword evidence="3" id="KW-0812">Transmembrane</keyword>
<keyword evidence="5" id="KW-1185">Reference proteome</keyword>
<feature type="compositionally biased region" description="Basic and acidic residues" evidence="2">
    <location>
        <begin position="85"/>
        <end position="96"/>
    </location>
</feature>
<accession>A0A6N6JF69</accession>
<keyword evidence="3" id="KW-1133">Transmembrane helix</keyword>
<evidence type="ECO:0000256" key="3">
    <source>
        <dbReference type="SAM" id="Phobius"/>
    </source>
</evidence>
<evidence type="ECO:0000256" key="2">
    <source>
        <dbReference type="SAM" id="MobiDB-lite"/>
    </source>
</evidence>
<feature type="compositionally biased region" description="Basic and acidic residues" evidence="2">
    <location>
        <begin position="105"/>
        <end position="114"/>
    </location>
</feature>
<reference evidence="4 5" key="1">
    <citation type="submission" date="2019-12" db="EMBL/GenBank/DDBJ databases">
        <title>Litoreibacter badius sp. nov., a novel bacteriochlorophyll a-containing bacterium in the genus Litoreibacter.</title>
        <authorList>
            <person name="Kanamuro M."/>
            <person name="Takabe Y."/>
            <person name="Mori K."/>
            <person name="Takaichi S."/>
            <person name="Hanada S."/>
        </authorList>
    </citation>
    <scope>NUCLEOTIDE SEQUENCE [LARGE SCALE GENOMIC DNA]</scope>
    <source>
        <strain evidence="4 5">K6</strain>
    </source>
</reference>
<keyword evidence="3" id="KW-0472">Membrane</keyword>
<feature type="region of interest" description="Disordered" evidence="2">
    <location>
        <begin position="1"/>
        <end position="114"/>
    </location>
</feature>
<dbReference type="Gene3D" id="1.10.287.1490">
    <property type="match status" value="1"/>
</dbReference>
<evidence type="ECO:0008006" key="6">
    <source>
        <dbReference type="Google" id="ProtNLM"/>
    </source>
</evidence>
<keyword evidence="1" id="KW-0175">Coiled coil</keyword>
<evidence type="ECO:0000313" key="5">
    <source>
        <dbReference type="Proteomes" id="UP000436822"/>
    </source>
</evidence>
<gene>
    <name evidence="4" type="ORF">KIN_18690</name>
</gene>
<evidence type="ECO:0000256" key="1">
    <source>
        <dbReference type="SAM" id="Coils"/>
    </source>
</evidence>
<sequence length="447" mass="46824">MATSKKTKSSKASSKTSDVEAPPEASAEPVKPLENAKVEDAEVISETTSDVDTPEPESASVPEVAREISAQDATTPDEVILLGDADAKENAPRTDESAEPTTSDKQTDEPERAAEATAIVPPVVKTEPSSKGGGFFPMLIGGAVAAVLGFIAAQMYPDGWPLDLGGDTEALEQQIAAQQTTIEDLRADLESQTASISDLSSALTETGEARAALDARLSEIETQYDALTQAGGNLEGISAELRAVLLEQRREIDRVQNELNEMTAFAQGQIAEAEQEQVQAERARARAEARSGLVEVRNALASGDSFADALPKIAPAVEVPEALQSVASTGVATQQSLQNTFPDVARSALSASIRETSGDAPTDRFRLFLQDQLGARSLTPKEGDDPDAVLSRAEAAVKAGDLAAALKTIDALPDGGRSSLSDWAQRAQARVDAVSAMNSLDDALSAD</sequence>
<comment type="caution">
    <text evidence="4">The sequence shown here is derived from an EMBL/GenBank/DDBJ whole genome shotgun (WGS) entry which is preliminary data.</text>
</comment>
<dbReference type="Proteomes" id="UP000436822">
    <property type="component" value="Unassembled WGS sequence"/>
</dbReference>
<organism evidence="4 5">
    <name type="scientific">Litoreibacter roseus</name>
    <dbReference type="NCBI Taxonomy" id="2601869"/>
    <lineage>
        <taxon>Bacteria</taxon>
        <taxon>Pseudomonadati</taxon>
        <taxon>Pseudomonadota</taxon>
        <taxon>Alphaproteobacteria</taxon>
        <taxon>Rhodobacterales</taxon>
        <taxon>Roseobacteraceae</taxon>
        <taxon>Litoreibacter</taxon>
    </lineage>
</organism>
<dbReference type="AlphaFoldDB" id="A0A6N6JF69"/>
<protein>
    <recommendedName>
        <fullName evidence="6">Inner membrane protein</fullName>
    </recommendedName>
</protein>
<dbReference type="EMBL" id="BLJE01000002">
    <property type="protein sequence ID" value="GFE64795.1"/>
    <property type="molecule type" value="Genomic_DNA"/>
</dbReference>